<gene>
    <name evidence="2" type="ORF">CLV48_11052</name>
</gene>
<protein>
    <submittedName>
        <fullName evidence="2">Uncharacterized protein</fullName>
    </submittedName>
</protein>
<accession>A0A2P8DYH2</accession>
<dbReference type="EMBL" id="PYGF01000010">
    <property type="protein sequence ID" value="PSL02269.1"/>
    <property type="molecule type" value="Genomic_DNA"/>
</dbReference>
<feature type="transmembrane region" description="Helical" evidence="1">
    <location>
        <begin position="24"/>
        <end position="43"/>
    </location>
</feature>
<dbReference type="AlphaFoldDB" id="A0A2P8DYH2"/>
<evidence type="ECO:0000256" key="1">
    <source>
        <dbReference type="SAM" id="Phobius"/>
    </source>
</evidence>
<dbReference type="Proteomes" id="UP000240708">
    <property type="component" value="Unassembled WGS sequence"/>
</dbReference>
<keyword evidence="1" id="KW-1133">Transmembrane helix</keyword>
<proteinExistence type="predicted"/>
<evidence type="ECO:0000313" key="2">
    <source>
        <dbReference type="EMBL" id="PSL02269.1"/>
    </source>
</evidence>
<reference evidence="2 3" key="1">
    <citation type="submission" date="2018-03" db="EMBL/GenBank/DDBJ databases">
        <title>Genomic Encyclopedia of Archaeal and Bacterial Type Strains, Phase II (KMG-II): from individual species to whole genera.</title>
        <authorList>
            <person name="Goeker M."/>
        </authorList>
    </citation>
    <scope>NUCLEOTIDE SEQUENCE [LARGE SCALE GENOMIC DNA]</scope>
    <source>
        <strain evidence="2 3">DSM 28057</strain>
    </source>
</reference>
<comment type="caution">
    <text evidence="2">The sequence shown here is derived from an EMBL/GenBank/DDBJ whole genome shotgun (WGS) entry which is preliminary data.</text>
</comment>
<keyword evidence="1" id="KW-0472">Membrane</keyword>
<evidence type="ECO:0000313" key="3">
    <source>
        <dbReference type="Proteomes" id="UP000240708"/>
    </source>
</evidence>
<keyword evidence="3" id="KW-1185">Reference proteome</keyword>
<sequence length="166" mass="19403">MCSTVALWFILTEAFYPNLHLAGVFILIHQWLVSLFCGLKIRFITSRNCKFREAFYPPRTQGKEEQCGLCSHYWLPLRPFISQRNLGAHCGFFQKRSFPMCSTVALWFILTKAFYPSLHLAGVFIIIHQWLISLFCGLEIHFIASRNCKFREARFHSSFITHNSAF</sequence>
<organism evidence="2 3">
    <name type="scientific">Cecembia rubra</name>
    <dbReference type="NCBI Taxonomy" id="1485585"/>
    <lineage>
        <taxon>Bacteria</taxon>
        <taxon>Pseudomonadati</taxon>
        <taxon>Bacteroidota</taxon>
        <taxon>Cytophagia</taxon>
        <taxon>Cytophagales</taxon>
        <taxon>Cyclobacteriaceae</taxon>
        <taxon>Cecembia</taxon>
    </lineage>
</organism>
<name>A0A2P8DYH2_9BACT</name>
<keyword evidence="1" id="KW-0812">Transmembrane</keyword>